<organism evidence="1 2">
    <name type="scientific">Pyrinomonas methylaliphatogenes</name>
    <dbReference type="NCBI Taxonomy" id="454194"/>
    <lineage>
        <taxon>Bacteria</taxon>
        <taxon>Pseudomonadati</taxon>
        <taxon>Acidobacteriota</taxon>
        <taxon>Blastocatellia</taxon>
        <taxon>Blastocatellales</taxon>
        <taxon>Pyrinomonadaceae</taxon>
        <taxon>Pyrinomonas</taxon>
    </lineage>
</organism>
<evidence type="ECO:0000313" key="1">
    <source>
        <dbReference type="EMBL" id="CDM64375.1"/>
    </source>
</evidence>
<dbReference type="Proteomes" id="UP000031518">
    <property type="component" value="Unassembled WGS sequence"/>
</dbReference>
<accession>A0A0B6WW39</accession>
<sequence>MSSALAGRAVFEGFSYRVIRSNVGSRWLALSFFILFARTKLSPTLQGLFTTYLISSLRAYRLLPRRF</sequence>
<dbReference type="AlphaFoldDB" id="A0A0B6WW39"/>
<name>A0A0B6WW39_9BACT</name>
<reference evidence="1 2" key="2">
    <citation type="submission" date="2015-01" db="EMBL/GenBank/DDBJ databases">
        <title>Complete genome sequence of Pyrinomonas methylaliphatogenes type strain K22T.</title>
        <authorList>
            <person name="Lee K.C.Y."/>
            <person name="Power J.F."/>
            <person name="Dunfield P.F."/>
            <person name="Morgan X.C."/>
            <person name="Huttenhower C."/>
            <person name="Stott M.B."/>
        </authorList>
    </citation>
    <scope>NUCLEOTIDE SEQUENCE [LARGE SCALE GENOMIC DNA]</scope>
    <source>
        <strain evidence="1 2">K22</strain>
    </source>
</reference>
<gene>
    <name evidence="1" type="ORF">PYK22_00368</name>
</gene>
<evidence type="ECO:0000313" key="2">
    <source>
        <dbReference type="Proteomes" id="UP000031518"/>
    </source>
</evidence>
<reference evidence="1 2" key="1">
    <citation type="submission" date="2013-12" db="EMBL/GenBank/DDBJ databases">
        <authorList>
            <person name="Stott M."/>
        </authorList>
    </citation>
    <scope>NUCLEOTIDE SEQUENCE [LARGE SCALE GENOMIC DNA]</scope>
    <source>
        <strain evidence="1 2">K22</strain>
    </source>
</reference>
<protein>
    <submittedName>
        <fullName evidence="1">Uncharacterized protein</fullName>
    </submittedName>
</protein>
<proteinExistence type="predicted"/>
<keyword evidence="2" id="KW-1185">Reference proteome</keyword>
<dbReference type="EMBL" id="CBXV010000002">
    <property type="protein sequence ID" value="CDM64375.1"/>
    <property type="molecule type" value="Genomic_DNA"/>
</dbReference>